<dbReference type="EMBL" id="JAOTIF010000009">
    <property type="protein sequence ID" value="MCU7550122.1"/>
    <property type="molecule type" value="Genomic_DNA"/>
</dbReference>
<reference evidence="2" key="2">
    <citation type="submission" date="2023-04" db="EMBL/GenBank/DDBJ databases">
        <title>Paracnuella aquatica gen. nov., sp. nov., a member of the family Chitinophagaceae isolated from a hot spring.</title>
        <authorList>
            <person name="Wang C."/>
        </authorList>
    </citation>
    <scope>NUCLEOTIDE SEQUENCE</scope>
    <source>
        <strain evidence="2">LB-8</strain>
    </source>
</reference>
<sequence>MRKSTLLLIASFLAFSSFAQNVQLHYDFGKGRKYLTSTVEMFKPDKLGSTFFFVDMDYGSHDLDGVTLGYWEIARSFKIFKNSNFEPRVEYNGGFTRLSKDLTVSIPSSYLAGMQYTWNNASFTRVFTMQANYKYIKDKNDAAFQLTGVWGLHFFNKKLSLVGFADFWRENNVVWDKQGDQHETKYVFLTEPQCWYNATPHFSFGGEVEISSNFAGNQGFMANPTVAAKWTF</sequence>
<keyword evidence="3" id="KW-1185">Reference proteome</keyword>
<proteinExistence type="predicted"/>
<keyword evidence="1" id="KW-0732">Signal</keyword>
<comment type="caution">
    <text evidence="2">The sequence shown here is derived from an EMBL/GenBank/DDBJ whole genome shotgun (WGS) entry which is preliminary data.</text>
</comment>
<dbReference type="Pfam" id="PF16412">
    <property type="entry name" value="DUF5020"/>
    <property type="match status" value="1"/>
</dbReference>
<feature type="signal peptide" evidence="1">
    <location>
        <begin position="1"/>
        <end position="19"/>
    </location>
</feature>
<evidence type="ECO:0000313" key="2">
    <source>
        <dbReference type="EMBL" id="MCU7550122.1"/>
    </source>
</evidence>
<organism evidence="2 3">
    <name type="scientific">Paraflavisolibacter caeni</name>
    <dbReference type="NCBI Taxonomy" id="2982496"/>
    <lineage>
        <taxon>Bacteria</taxon>
        <taxon>Pseudomonadati</taxon>
        <taxon>Bacteroidota</taxon>
        <taxon>Chitinophagia</taxon>
        <taxon>Chitinophagales</taxon>
        <taxon>Chitinophagaceae</taxon>
        <taxon>Paraflavisolibacter</taxon>
    </lineage>
</organism>
<evidence type="ECO:0000313" key="3">
    <source>
        <dbReference type="Proteomes" id="UP001155483"/>
    </source>
</evidence>
<gene>
    <name evidence="2" type="ORF">OCK74_13445</name>
</gene>
<protein>
    <submittedName>
        <fullName evidence="2">DUF5020 family protein</fullName>
    </submittedName>
</protein>
<reference evidence="2" key="1">
    <citation type="submission" date="2022-09" db="EMBL/GenBank/DDBJ databases">
        <authorList>
            <person name="Yuan C."/>
            <person name="Ke Z."/>
        </authorList>
    </citation>
    <scope>NUCLEOTIDE SEQUENCE</scope>
    <source>
        <strain evidence="2">LB-8</strain>
    </source>
</reference>
<name>A0A9X2XWS9_9BACT</name>
<evidence type="ECO:0000256" key="1">
    <source>
        <dbReference type="SAM" id="SignalP"/>
    </source>
</evidence>
<feature type="chain" id="PRO_5040965490" evidence="1">
    <location>
        <begin position="20"/>
        <end position="232"/>
    </location>
</feature>
<dbReference type="AlphaFoldDB" id="A0A9X2XWS9"/>
<dbReference type="RefSeq" id="WP_279297562.1">
    <property type="nucleotide sequence ID" value="NZ_JAOTIF010000009.1"/>
</dbReference>
<accession>A0A9X2XWS9</accession>
<dbReference type="Proteomes" id="UP001155483">
    <property type="component" value="Unassembled WGS sequence"/>
</dbReference>